<comment type="caution">
    <text evidence="1">The sequence shown here is derived from an EMBL/GenBank/DDBJ whole genome shotgun (WGS) entry which is preliminary data.</text>
</comment>
<organism evidence="1">
    <name type="scientific">marine sediment metagenome</name>
    <dbReference type="NCBI Taxonomy" id="412755"/>
    <lineage>
        <taxon>unclassified sequences</taxon>
        <taxon>metagenomes</taxon>
        <taxon>ecological metagenomes</taxon>
    </lineage>
</organism>
<dbReference type="AlphaFoldDB" id="A0A0F9FDQ8"/>
<sequence>MRREIIDIKCPYYRDVYLHLSKSKYLDTKWECSKCVYTFPHNWFNECFQFEKFVTRK</sequence>
<protein>
    <submittedName>
        <fullName evidence="1">Uncharacterized protein</fullName>
    </submittedName>
</protein>
<reference evidence="1" key="1">
    <citation type="journal article" date="2015" name="Nature">
        <title>Complex archaea that bridge the gap between prokaryotes and eukaryotes.</title>
        <authorList>
            <person name="Spang A."/>
            <person name="Saw J.H."/>
            <person name="Jorgensen S.L."/>
            <person name="Zaremba-Niedzwiedzka K."/>
            <person name="Martijn J."/>
            <person name="Lind A.E."/>
            <person name="van Eijk R."/>
            <person name="Schleper C."/>
            <person name="Guy L."/>
            <person name="Ettema T.J."/>
        </authorList>
    </citation>
    <scope>NUCLEOTIDE SEQUENCE</scope>
</reference>
<dbReference type="EMBL" id="LAZR01021671">
    <property type="protein sequence ID" value="KKL84539.1"/>
    <property type="molecule type" value="Genomic_DNA"/>
</dbReference>
<accession>A0A0F9FDQ8</accession>
<name>A0A0F9FDQ8_9ZZZZ</name>
<evidence type="ECO:0000313" key="1">
    <source>
        <dbReference type="EMBL" id="KKL84539.1"/>
    </source>
</evidence>
<gene>
    <name evidence="1" type="ORF">LCGC14_1963730</name>
</gene>
<proteinExistence type="predicted"/>